<dbReference type="CDD" id="cd00814">
    <property type="entry name" value="MetRS_core"/>
    <property type="match status" value="1"/>
</dbReference>
<dbReference type="InterPro" id="IPR029038">
    <property type="entry name" value="MetRS_Zn"/>
</dbReference>
<dbReference type="InterPro" id="IPR004495">
    <property type="entry name" value="Met-tRNA-synth_bsu_C"/>
</dbReference>
<keyword evidence="13 16" id="KW-0648">Protein biosynthesis</keyword>
<evidence type="ECO:0000256" key="14">
    <source>
        <dbReference type="ARBA" id="ARBA00023146"/>
    </source>
</evidence>
<feature type="binding site" evidence="16">
    <location>
        <position position="344"/>
    </location>
    <ligand>
        <name>ATP</name>
        <dbReference type="ChEBI" id="CHEBI:30616"/>
    </ligand>
</feature>
<evidence type="ECO:0000256" key="1">
    <source>
        <dbReference type="ARBA" id="ARBA00003314"/>
    </source>
</evidence>
<dbReference type="NCBIfam" id="TIGR00398">
    <property type="entry name" value="metG"/>
    <property type="match status" value="1"/>
</dbReference>
<dbReference type="Proteomes" id="UP000027644">
    <property type="component" value="Unassembled WGS sequence"/>
</dbReference>
<dbReference type="HAMAP" id="MF_00098">
    <property type="entry name" value="Met_tRNA_synth_type1"/>
    <property type="match status" value="1"/>
</dbReference>
<dbReference type="InterPro" id="IPR014758">
    <property type="entry name" value="Met-tRNA_synth"/>
</dbReference>
<dbReference type="EMBL" id="AVQL01000442">
    <property type="protein sequence ID" value="KEQ00899.1"/>
    <property type="molecule type" value="Genomic_DNA"/>
</dbReference>
<comment type="subcellular location">
    <subcellularLocation>
        <location evidence="2 16">Cytoplasm</location>
    </subcellularLocation>
</comment>
<evidence type="ECO:0000256" key="6">
    <source>
        <dbReference type="ARBA" id="ARBA00022555"/>
    </source>
</evidence>
<gene>
    <name evidence="16" type="primary">metG</name>
    <name evidence="18" type="ORF">SASC598J21_013360</name>
</gene>
<dbReference type="SUPFAM" id="SSF52374">
    <property type="entry name" value="Nucleotidylyl transferase"/>
    <property type="match status" value="1"/>
</dbReference>
<dbReference type="Pfam" id="PF09334">
    <property type="entry name" value="tRNA-synt_1g"/>
    <property type="match status" value="1"/>
</dbReference>
<dbReference type="InterPro" id="IPR002547">
    <property type="entry name" value="tRNA-bd_dom"/>
</dbReference>
<keyword evidence="5 16" id="KW-0963">Cytoplasm</keyword>
<dbReference type="EC" id="6.1.1.10" evidence="16"/>
<evidence type="ECO:0000256" key="9">
    <source>
        <dbReference type="ARBA" id="ARBA00022741"/>
    </source>
</evidence>
<keyword evidence="9 16" id="KW-0547">Nucleotide-binding</keyword>
<keyword evidence="8 16" id="KW-0479">Metal-binding</keyword>
<dbReference type="GO" id="GO:0046872">
    <property type="term" value="F:metal ion binding"/>
    <property type="evidence" value="ECO:0007669"/>
    <property type="project" value="UniProtKB-KW"/>
</dbReference>
<comment type="function">
    <text evidence="1 16">Is required not only for elongation of protein synthesis but also for the initiation of all mRNA translation through initiator tRNA(fMet) aminoacylation.</text>
</comment>
<dbReference type="Gene3D" id="1.10.730.10">
    <property type="entry name" value="Isoleucyl-tRNA Synthetase, Domain 1"/>
    <property type="match status" value="1"/>
</dbReference>
<protein>
    <recommendedName>
        <fullName evidence="16">Methionine--tRNA ligase</fullName>
        <ecNumber evidence="16">6.1.1.10</ecNumber>
    </recommendedName>
    <alternativeName>
        <fullName evidence="16">Methionyl-tRNA synthetase</fullName>
        <shortName evidence="16">MetRS</shortName>
    </alternativeName>
</protein>
<feature type="binding site" evidence="16">
    <location>
        <position position="145"/>
    </location>
    <ligand>
        <name>Zn(2+)</name>
        <dbReference type="ChEBI" id="CHEBI:29105"/>
    </ligand>
</feature>
<comment type="cofactor">
    <cofactor evidence="16">
        <name>Zn(2+)</name>
        <dbReference type="ChEBI" id="CHEBI:29105"/>
    </cofactor>
    <text evidence="16">Binds 1 zinc ion per subunit.</text>
</comment>
<keyword evidence="10 16" id="KW-0862">Zinc</keyword>
<dbReference type="PROSITE" id="PS50886">
    <property type="entry name" value="TRBD"/>
    <property type="match status" value="1"/>
</dbReference>
<dbReference type="AlphaFoldDB" id="A0A074W0E2"/>
<feature type="short sequence motif" description="'KMSKS' region" evidence="16">
    <location>
        <begin position="341"/>
        <end position="345"/>
    </location>
</feature>
<dbReference type="FunFam" id="1.10.730.10:FF:000005">
    <property type="entry name" value="Methionine--tRNA ligase"/>
    <property type="match status" value="1"/>
</dbReference>
<keyword evidence="11 16" id="KW-0067">ATP-binding</keyword>
<dbReference type="Pfam" id="PF19303">
    <property type="entry name" value="Anticodon_3"/>
    <property type="match status" value="1"/>
</dbReference>
<dbReference type="InterPro" id="IPR015413">
    <property type="entry name" value="Methionyl/Leucyl_tRNA_Synth"/>
</dbReference>
<dbReference type="FunFam" id="2.40.50.140:FF:000042">
    <property type="entry name" value="Methionine--tRNA ligase"/>
    <property type="match status" value="1"/>
</dbReference>
<keyword evidence="14 16" id="KW-0030">Aminoacyl-tRNA synthetase</keyword>
<evidence type="ECO:0000313" key="19">
    <source>
        <dbReference type="Proteomes" id="UP000027644"/>
    </source>
</evidence>
<feature type="binding site" evidence="16">
    <location>
        <position position="161"/>
    </location>
    <ligand>
        <name>Zn(2+)</name>
        <dbReference type="ChEBI" id="CHEBI:29105"/>
    </ligand>
</feature>
<dbReference type="FunFam" id="2.20.28.20:FF:000001">
    <property type="entry name" value="Methionine--tRNA ligase"/>
    <property type="match status" value="1"/>
</dbReference>
<dbReference type="Gene3D" id="3.40.50.620">
    <property type="entry name" value="HUPs"/>
    <property type="match status" value="1"/>
</dbReference>
<evidence type="ECO:0000256" key="5">
    <source>
        <dbReference type="ARBA" id="ARBA00022490"/>
    </source>
</evidence>
<dbReference type="CDD" id="cd07957">
    <property type="entry name" value="Anticodon_Ia_Met"/>
    <property type="match status" value="1"/>
</dbReference>
<keyword evidence="12 16" id="KW-0694">RNA-binding</keyword>
<comment type="similarity">
    <text evidence="3 16">Belongs to the class-I aminoacyl-tRNA synthetase family. MetG type 1 subfamily.</text>
</comment>
<dbReference type="PRINTS" id="PR01041">
    <property type="entry name" value="TRNASYNTHMET"/>
</dbReference>
<evidence type="ECO:0000313" key="18">
    <source>
        <dbReference type="EMBL" id="KEQ00899.1"/>
    </source>
</evidence>
<evidence type="ECO:0000256" key="12">
    <source>
        <dbReference type="ARBA" id="ARBA00022884"/>
    </source>
</evidence>
<dbReference type="InterPro" id="IPR023458">
    <property type="entry name" value="Met-tRNA_ligase_1"/>
</dbReference>
<dbReference type="SUPFAM" id="SSF50249">
    <property type="entry name" value="Nucleic acid-binding proteins"/>
    <property type="match status" value="1"/>
</dbReference>
<comment type="catalytic activity">
    <reaction evidence="15 16">
        <text>tRNA(Met) + L-methionine + ATP = L-methionyl-tRNA(Met) + AMP + diphosphate</text>
        <dbReference type="Rhea" id="RHEA:13481"/>
        <dbReference type="Rhea" id="RHEA-COMP:9667"/>
        <dbReference type="Rhea" id="RHEA-COMP:9698"/>
        <dbReference type="ChEBI" id="CHEBI:30616"/>
        <dbReference type="ChEBI" id="CHEBI:33019"/>
        <dbReference type="ChEBI" id="CHEBI:57844"/>
        <dbReference type="ChEBI" id="CHEBI:78442"/>
        <dbReference type="ChEBI" id="CHEBI:78530"/>
        <dbReference type="ChEBI" id="CHEBI:456215"/>
        <dbReference type="EC" id="6.1.1.10"/>
    </reaction>
</comment>
<dbReference type="Gene3D" id="2.20.28.20">
    <property type="entry name" value="Methionyl-tRNA synthetase, Zn-domain"/>
    <property type="match status" value="1"/>
</dbReference>
<proteinExistence type="inferred from homology"/>
<reference evidence="18 19" key="1">
    <citation type="journal article" date="2014" name="PLoS Genet.">
        <title>Hidden diversity in honey bee gut symbionts detected by single-cell genomics.</title>
        <authorList>
            <person name="Engel P."/>
            <person name="Stepanauskas R."/>
            <person name="Moran N."/>
        </authorList>
    </citation>
    <scope>NUCLEOTIDE SEQUENCE [LARGE SCALE GENOMIC DNA]</scope>
    <source>
        <strain evidence="18 19">SCGC AB-598-J21</strain>
    </source>
</reference>
<dbReference type="PANTHER" id="PTHR45765:SF1">
    <property type="entry name" value="METHIONINE--TRNA LIGASE, CYTOPLASMIC"/>
    <property type="match status" value="1"/>
</dbReference>
<dbReference type="PROSITE" id="PS00178">
    <property type="entry name" value="AA_TRNA_LIGASE_I"/>
    <property type="match status" value="1"/>
</dbReference>
<evidence type="ECO:0000256" key="16">
    <source>
        <dbReference type="HAMAP-Rule" id="MF_00098"/>
    </source>
</evidence>
<dbReference type="PANTHER" id="PTHR45765">
    <property type="entry name" value="METHIONINE--TRNA LIGASE"/>
    <property type="match status" value="1"/>
</dbReference>
<dbReference type="InterPro" id="IPR012340">
    <property type="entry name" value="NA-bd_OB-fold"/>
</dbReference>
<evidence type="ECO:0000256" key="10">
    <source>
        <dbReference type="ARBA" id="ARBA00022833"/>
    </source>
</evidence>
<feature type="binding site" evidence="16">
    <location>
        <position position="148"/>
    </location>
    <ligand>
        <name>Zn(2+)</name>
        <dbReference type="ChEBI" id="CHEBI:29105"/>
    </ligand>
</feature>
<evidence type="ECO:0000256" key="11">
    <source>
        <dbReference type="ARBA" id="ARBA00022840"/>
    </source>
</evidence>
<keyword evidence="6 16" id="KW-0820">tRNA-binding</keyword>
<evidence type="ECO:0000256" key="4">
    <source>
        <dbReference type="ARBA" id="ARBA00011738"/>
    </source>
</evidence>
<accession>A0A074W0E2</accession>
<dbReference type="CDD" id="cd02800">
    <property type="entry name" value="tRNA_bind_EcMetRS_like"/>
    <property type="match status" value="1"/>
</dbReference>
<evidence type="ECO:0000256" key="3">
    <source>
        <dbReference type="ARBA" id="ARBA00008258"/>
    </source>
</evidence>
<keyword evidence="7 16" id="KW-0436">Ligase</keyword>
<sequence length="685" mass="77026">MTKQRKILVTSALPYANGNIHLGHMVEHVQTDIWVRFQKARGHECYYVCADDTHGTPVMLAAQKQGITPEEMITQVRQNHLADFTGFGIGYDNYYSTHSPENEALSRSIYLALKANGKIESRTIEQLFDPEKNLFLPDRFVKGECPKCHAQDQYGDNCEVCGTTYSPTELIKPYSAISGATPVLKESEHFFFKLGECADYLKQWTAGSTKLKNGREQPHLQAEALNKMNEWLQNDSLSDWDISRDAPYFGFEIPDAPGKYFYVWLDAPIGYMASFKNLCERLGIDFDQWFCADTDTEMYHFIGKDILYFHALFWPATLQYANLRAPTGIFAHGFLTVDGQKMSKSRGTFITARSYLEQRLNPEWLRYYFAAKLNSRIEDLDLNLNDFIARVNSDLVGKYINIAARAAGFISKRFQGTLADVSNSELLPQLQAQSENIAASFEAREYARALREIMALADVVNEYVDANKPWELARQEGQEARLQQVCSELINAFRILTVYMSPVLPKLAAEAAAFLNMVPLSWADSTTLLPAGHHINAYQHLMHRVEQKQIDDLIAANQQNIQAVEAAAETKYEPVADTASFDDFMKIDMRVAKVLTCEKVEGSSKLLKFQLDLGFEQRTIFSGIAASYPEPEKLAGRMVIVVANFAPRKMAKFGISEGMITSAAGNGKLFLLDVDSGAEPGMKVG</sequence>
<dbReference type="InterPro" id="IPR041872">
    <property type="entry name" value="Anticodon_Met"/>
</dbReference>
<dbReference type="Gene3D" id="2.40.50.140">
    <property type="entry name" value="Nucleic acid-binding proteins"/>
    <property type="match status" value="1"/>
</dbReference>
<comment type="caution">
    <text evidence="18">The sequence shown here is derived from an EMBL/GenBank/DDBJ whole genome shotgun (WGS) entry which is preliminary data.</text>
</comment>
<dbReference type="InterPro" id="IPR009080">
    <property type="entry name" value="tRNAsynth_Ia_anticodon-bd"/>
</dbReference>
<dbReference type="SUPFAM" id="SSF47323">
    <property type="entry name" value="Anticodon-binding domain of a subclass of class I aminoacyl-tRNA synthetases"/>
    <property type="match status" value="1"/>
</dbReference>
<evidence type="ECO:0000256" key="8">
    <source>
        <dbReference type="ARBA" id="ARBA00022723"/>
    </source>
</evidence>
<dbReference type="SUPFAM" id="SSF57770">
    <property type="entry name" value="Methionyl-tRNA synthetase (MetRS), Zn-domain"/>
    <property type="match status" value="1"/>
</dbReference>
<dbReference type="NCBIfam" id="NF001100">
    <property type="entry name" value="PRK00133.1"/>
    <property type="match status" value="1"/>
</dbReference>
<organism evidence="18 19">
    <name type="scientific">Snodgrassella alvi SCGC AB-598-J21</name>
    <dbReference type="NCBI Taxonomy" id="1385367"/>
    <lineage>
        <taxon>Bacteria</taxon>
        <taxon>Pseudomonadati</taxon>
        <taxon>Pseudomonadota</taxon>
        <taxon>Betaproteobacteria</taxon>
        <taxon>Neisseriales</taxon>
        <taxon>Neisseriaceae</taxon>
        <taxon>Snodgrassella</taxon>
    </lineage>
</organism>
<dbReference type="GO" id="GO:0006431">
    <property type="term" value="P:methionyl-tRNA aminoacylation"/>
    <property type="evidence" value="ECO:0007669"/>
    <property type="project" value="UniProtKB-UniRule"/>
</dbReference>
<dbReference type="Pfam" id="PF01588">
    <property type="entry name" value="tRNA_bind"/>
    <property type="match status" value="1"/>
</dbReference>
<dbReference type="InterPro" id="IPR014729">
    <property type="entry name" value="Rossmann-like_a/b/a_fold"/>
</dbReference>
<dbReference type="GO" id="GO:0000049">
    <property type="term" value="F:tRNA binding"/>
    <property type="evidence" value="ECO:0007669"/>
    <property type="project" value="UniProtKB-UniRule"/>
</dbReference>
<feature type="short sequence motif" description="'HIGH' region" evidence="16">
    <location>
        <begin position="14"/>
        <end position="24"/>
    </location>
</feature>
<dbReference type="InterPro" id="IPR033911">
    <property type="entry name" value="MetRS_core"/>
</dbReference>
<dbReference type="GO" id="GO:0004825">
    <property type="term" value="F:methionine-tRNA ligase activity"/>
    <property type="evidence" value="ECO:0007669"/>
    <property type="project" value="UniProtKB-UniRule"/>
</dbReference>
<feature type="binding site" evidence="16">
    <location>
        <position position="158"/>
    </location>
    <ligand>
        <name>Zn(2+)</name>
        <dbReference type="ChEBI" id="CHEBI:29105"/>
    </ligand>
</feature>
<comment type="subunit">
    <text evidence="4 16">Homodimer.</text>
</comment>
<evidence type="ECO:0000256" key="7">
    <source>
        <dbReference type="ARBA" id="ARBA00022598"/>
    </source>
</evidence>
<name>A0A074W0E2_9NEIS</name>
<evidence type="ECO:0000259" key="17">
    <source>
        <dbReference type="PROSITE" id="PS50886"/>
    </source>
</evidence>
<dbReference type="NCBIfam" id="TIGR00399">
    <property type="entry name" value="metG_C_term"/>
    <property type="match status" value="1"/>
</dbReference>
<dbReference type="InterPro" id="IPR001412">
    <property type="entry name" value="aa-tRNA-synth_I_CS"/>
</dbReference>
<dbReference type="GO" id="GO:0005524">
    <property type="term" value="F:ATP binding"/>
    <property type="evidence" value="ECO:0007669"/>
    <property type="project" value="UniProtKB-UniRule"/>
</dbReference>
<evidence type="ECO:0000256" key="2">
    <source>
        <dbReference type="ARBA" id="ARBA00004496"/>
    </source>
</evidence>
<evidence type="ECO:0000256" key="15">
    <source>
        <dbReference type="ARBA" id="ARBA00047364"/>
    </source>
</evidence>
<feature type="domain" description="TRNA-binding" evidence="17">
    <location>
        <begin position="583"/>
        <end position="685"/>
    </location>
</feature>
<evidence type="ECO:0000256" key="13">
    <source>
        <dbReference type="ARBA" id="ARBA00022917"/>
    </source>
</evidence>
<dbReference type="GO" id="GO:0005829">
    <property type="term" value="C:cytosol"/>
    <property type="evidence" value="ECO:0007669"/>
    <property type="project" value="TreeGrafter"/>
</dbReference>